<evidence type="ECO:0000313" key="1">
    <source>
        <dbReference type="EMBL" id="KAK7682095.1"/>
    </source>
</evidence>
<name>A0AAW0FKZ0_9APHY</name>
<dbReference type="Proteomes" id="UP001385951">
    <property type="component" value="Unassembled WGS sequence"/>
</dbReference>
<dbReference type="EMBL" id="JASBNA010000037">
    <property type="protein sequence ID" value="KAK7682095.1"/>
    <property type="molecule type" value="Genomic_DNA"/>
</dbReference>
<sequence>MSPSPASTMVPQTIQLLSSFLEEDNITSYFSQDEDEKPVVRKSIPKLLDALVFLLRTTPRDGKVFAMTLGIDSKEVIITLAANKAEDLSGEDALSPQTLLVTIWNYLVEFSKMSTPPVLETYLYMTHLLNIHSPLLRHRFQKWRDACKRLCDSIEEDKAGPTLGEGVEEYLKAVNTICTATEALLASGVPFSEQSVRLYGVEISRFVNN</sequence>
<keyword evidence="2" id="KW-1185">Reference proteome</keyword>
<comment type="caution">
    <text evidence="1">The sequence shown here is derived from an EMBL/GenBank/DDBJ whole genome shotgun (WGS) entry which is preliminary data.</text>
</comment>
<dbReference type="AlphaFoldDB" id="A0AAW0FKZ0"/>
<accession>A0AAW0FKZ0</accession>
<reference evidence="1 2" key="1">
    <citation type="submission" date="2022-09" db="EMBL/GenBank/DDBJ databases">
        <authorList>
            <person name="Palmer J.M."/>
        </authorList>
    </citation>
    <scope>NUCLEOTIDE SEQUENCE [LARGE SCALE GENOMIC DNA]</scope>
    <source>
        <strain evidence="1 2">DSM 7382</strain>
    </source>
</reference>
<protein>
    <submittedName>
        <fullName evidence="1">Uncharacterized protein</fullName>
    </submittedName>
</protein>
<gene>
    <name evidence="1" type="ORF">QCA50_014681</name>
</gene>
<evidence type="ECO:0000313" key="2">
    <source>
        <dbReference type="Proteomes" id="UP001385951"/>
    </source>
</evidence>
<organism evidence="1 2">
    <name type="scientific">Cerrena zonata</name>
    <dbReference type="NCBI Taxonomy" id="2478898"/>
    <lineage>
        <taxon>Eukaryota</taxon>
        <taxon>Fungi</taxon>
        <taxon>Dikarya</taxon>
        <taxon>Basidiomycota</taxon>
        <taxon>Agaricomycotina</taxon>
        <taxon>Agaricomycetes</taxon>
        <taxon>Polyporales</taxon>
        <taxon>Cerrenaceae</taxon>
        <taxon>Cerrena</taxon>
    </lineage>
</organism>
<proteinExistence type="predicted"/>